<feature type="domain" description="EamA" evidence="7">
    <location>
        <begin position="161"/>
        <end position="292"/>
    </location>
</feature>
<feature type="transmembrane region" description="Helical" evidence="6">
    <location>
        <begin position="102"/>
        <end position="121"/>
    </location>
</feature>
<reference evidence="8 9" key="1">
    <citation type="submission" date="2016-10" db="EMBL/GenBank/DDBJ databases">
        <authorList>
            <person name="de Groot N.N."/>
        </authorList>
    </citation>
    <scope>NUCLEOTIDE SEQUENCE [LARGE SCALE GENOMIC DNA]</scope>
    <source>
        <strain evidence="8 9">DSM 15230</strain>
    </source>
</reference>
<feature type="transmembrane region" description="Helical" evidence="6">
    <location>
        <begin position="187"/>
        <end position="206"/>
    </location>
</feature>
<feature type="transmembrane region" description="Helical" evidence="6">
    <location>
        <begin position="156"/>
        <end position="175"/>
    </location>
</feature>
<protein>
    <submittedName>
        <fullName evidence="8">Threonine/homoserine efflux transporter RhtA</fullName>
    </submittedName>
</protein>
<dbReference type="Proteomes" id="UP000199689">
    <property type="component" value="Unassembled WGS sequence"/>
</dbReference>
<evidence type="ECO:0000313" key="9">
    <source>
        <dbReference type="Proteomes" id="UP000199689"/>
    </source>
</evidence>
<dbReference type="Pfam" id="PF00892">
    <property type="entry name" value="EamA"/>
    <property type="match status" value="2"/>
</dbReference>
<dbReference type="GeneID" id="87756069"/>
<comment type="similarity">
    <text evidence="2">Belongs to the EamA transporter family.</text>
</comment>
<name>A0A1G5W374_9FIRM</name>
<accession>A0A1G5W374</accession>
<evidence type="ECO:0000256" key="1">
    <source>
        <dbReference type="ARBA" id="ARBA00004141"/>
    </source>
</evidence>
<keyword evidence="3 6" id="KW-0812">Transmembrane</keyword>
<dbReference type="InterPro" id="IPR000620">
    <property type="entry name" value="EamA_dom"/>
</dbReference>
<keyword evidence="9" id="KW-1185">Reference proteome</keyword>
<evidence type="ECO:0000313" key="8">
    <source>
        <dbReference type="EMBL" id="SDA51735.1"/>
    </source>
</evidence>
<comment type="subcellular location">
    <subcellularLocation>
        <location evidence="1">Membrane</location>
        <topology evidence="1">Multi-pass membrane protein</topology>
    </subcellularLocation>
</comment>
<evidence type="ECO:0000256" key="5">
    <source>
        <dbReference type="ARBA" id="ARBA00023136"/>
    </source>
</evidence>
<feature type="transmembrane region" description="Helical" evidence="6">
    <location>
        <begin position="7"/>
        <end position="29"/>
    </location>
</feature>
<keyword evidence="5 6" id="KW-0472">Membrane</keyword>
<dbReference type="PANTHER" id="PTHR32322:SF2">
    <property type="entry name" value="EAMA DOMAIN-CONTAINING PROTEIN"/>
    <property type="match status" value="1"/>
</dbReference>
<feature type="transmembrane region" description="Helical" evidence="6">
    <location>
        <begin position="41"/>
        <end position="57"/>
    </location>
</feature>
<dbReference type="SUPFAM" id="SSF103481">
    <property type="entry name" value="Multidrug resistance efflux transporter EmrE"/>
    <property type="match status" value="2"/>
</dbReference>
<evidence type="ECO:0000256" key="6">
    <source>
        <dbReference type="SAM" id="Phobius"/>
    </source>
</evidence>
<feature type="transmembrane region" description="Helical" evidence="6">
    <location>
        <begin position="218"/>
        <end position="240"/>
    </location>
</feature>
<dbReference type="OrthoDB" id="9810818at2"/>
<sequence length="296" mass="32230">MTLHARGLMLCALGASLWGISGIAGQYLLQDKSFSPGQLTAIRMFGAGILLMVALIIRRDGRIRLVAPLADKHNWPGIFIWATLGLAGTQLTYFKTISLSNAPTATILEYLLPIVVVGWNCISWKRWPYRQEILCTMLAFLGTVLLVTKGQWGTLAISPAALFWGIVSAFVTAFYNIQPRQLIKKYTALPVLTWSMLMGGMVLVPLTEVWHFTGVIDWQSLAAYLVVVILGTVCSFGLYLSSARYLSAVEMTVIAAVEPLSSVVLAALFFGQTFGLMELAGIALIIGAVLEISIRG</sequence>
<organism evidence="8 9">
    <name type="scientific">Allisonella histaminiformans</name>
    <dbReference type="NCBI Taxonomy" id="209880"/>
    <lineage>
        <taxon>Bacteria</taxon>
        <taxon>Bacillati</taxon>
        <taxon>Bacillota</taxon>
        <taxon>Negativicutes</taxon>
        <taxon>Veillonellales</taxon>
        <taxon>Veillonellaceae</taxon>
        <taxon>Allisonella</taxon>
    </lineage>
</organism>
<dbReference type="STRING" id="209880.SAMN02910343_01047"/>
<dbReference type="PANTHER" id="PTHR32322">
    <property type="entry name" value="INNER MEMBRANE TRANSPORTER"/>
    <property type="match status" value="1"/>
</dbReference>
<dbReference type="GO" id="GO:0016020">
    <property type="term" value="C:membrane"/>
    <property type="evidence" value="ECO:0007669"/>
    <property type="project" value="UniProtKB-SubCell"/>
</dbReference>
<feature type="domain" description="EamA" evidence="7">
    <location>
        <begin position="6"/>
        <end position="147"/>
    </location>
</feature>
<evidence type="ECO:0000256" key="3">
    <source>
        <dbReference type="ARBA" id="ARBA00022692"/>
    </source>
</evidence>
<dbReference type="InterPro" id="IPR037185">
    <property type="entry name" value="EmrE-like"/>
</dbReference>
<evidence type="ECO:0000256" key="4">
    <source>
        <dbReference type="ARBA" id="ARBA00022989"/>
    </source>
</evidence>
<dbReference type="EMBL" id="FMXA01000012">
    <property type="protein sequence ID" value="SDA51735.1"/>
    <property type="molecule type" value="Genomic_DNA"/>
</dbReference>
<feature type="transmembrane region" description="Helical" evidence="6">
    <location>
        <begin position="78"/>
        <end position="96"/>
    </location>
</feature>
<gene>
    <name evidence="8" type="ORF">SAMN02910343_01047</name>
</gene>
<proteinExistence type="inferred from homology"/>
<feature type="transmembrane region" description="Helical" evidence="6">
    <location>
        <begin position="133"/>
        <end position="150"/>
    </location>
</feature>
<evidence type="ECO:0000259" key="7">
    <source>
        <dbReference type="Pfam" id="PF00892"/>
    </source>
</evidence>
<dbReference type="AlphaFoldDB" id="A0A1G5W374"/>
<dbReference type="InterPro" id="IPR050638">
    <property type="entry name" value="AA-Vitamin_Transporters"/>
</dbReference>
<dbReference type="RefSeq" id="WP_091364559.1">
    <property type="nucleotide sequence ID" value="NZ_FMXA01000012.1"/>
</dbReference>
<keyword evidence="4 6" id="KW-1133">Transmembrane helix</keyword>
<evidence type="ECO:0000256" key="2">
    <source>
        <dbReference type="ARBA" id="ARBA00007362"/>
    </source>
</evidence>